<dbReference type="PRINTS" id="PR00243">
    <property type="entry name" value="MUSCARINICR"/>
</dbReference>
<feature type="transmembrane region" description="Helical" evidence="12">
    <location>
        <begin position="52"/>
        <end position="77"/>
    </location>
</feature>
<feature type="transmembrane region" description="Helical" evidence="12">
    <location>
        <begin position="127"/>
        <end position="148"/>
    </location>
</feature>
<feature type="domain" description="G-protein coupled receptors family 1 profile" evidence="13">
    <location>
        <begin position="69"/>
        <end position="278"/>
    </location>
</feature>
<keyword evidence="6 10" id="KW-0297">G-protein coupled receptor</keyword>
<evidence type="ECO:0000256" key="10">
    <source>
        <dbReference type="RuleBase" id="RU000688"/>
    </source>
</evidence>
<evidence type="ECO:0000256" key="11">
    <source>
        <dbReference type="SAM" id="MobiDB-lite"/>
    </source>
</evidence>
<dbReference type="GO" id="GO:0007187">
    <property type="term" value="P:G protein-coupled receptor signaling pathway, coupled to cyclic nucleotide second messenger"/>
    <property type="evidence" value="ECO:0007669"/>
    <property type="project" value="TreeGrafter"/>
</dbReference>
<dbReference type="Gene3D" id="1.20.1070.10">
    <property type="entry name" value="Rhodopsin 7-helix transmembrane proteins"/>
    <property type="match status" value="1"/>
</dbReference>
<dbReference type="GO" id="GO:0030425">
    <property type="term" value="C:dendrite"/>
    <property type="evidence" value="ECO:0007669"/>
    <property type="project" value="TreeGrafter"/>
</dbReference>
<keyword evidence="4 10" id="KW-0812">Transmembrane</keyword>
<keyword evidence="7 12" id="KW-0472">Membrane</keyword>
<name>A0A7R9GGW6_9CRUS</name>
<dbReference type="Proteomes" id="UP000678499">
    <property type="component" value="Unassembled WGS sequence"/>
</dbReference>
<feature type="region of interest" description="Disordered" evidence="11">
    <location>
        <begin position="1"/>
        <end position="23"/>
    </location>
</feature>
<feature type="region of interest" description="Disordered" evidence="11">
    <location>
        <begin position="345"/>
        <end position="369"/>
    </location>
</feature>
<comment type="subcellular location">
    <subcellularLocation>
        <location evidence="1">Cell membrane</location>
        <topology evidence="1">Multi-pass membrane protein</topology>
    </subcellularLocation>
</comment>
<gene>
    <name evidence="14" type="ORF">NMOB1V02_LOCUS7804</name>
</gene>
<evidence type="ECO:0000256" key="1">
    <source>
        <dbReference type="ARBA" id="ARBA00004651"/>
    </source>
</evidence>
<dbReference type="InterPro" id="IPR017452">
    <property type="entry name" value="GPCR_Rhodpsn_7TM"/>
</dbReference>
<dbReference type="PROSITE" id="PS50262">
    <property type="entry name" value="G_PROTEIN_RECEP_F1_2"/>
    <property type="match status" value="1"/>
</dbReference>
<evidence type="ECO:0000313" key="15">
    <source>
        <dbReference type="Proteomes" id="UP000678499"/>
    </source>
</evidence>
<dbReference type="PANTHER" id="PTHR24247:SF265">
    <property type="entry name" value="MUSCARINIC ACETYLCHOLINE RECEPTOR DM1"/>
    <property type="match status" value="1"/>
</dbReference>
<evidence type="ECO:0000256" key="9">
    <source>
        <dbReference type="ARBA" id="ARBA00023224"/>
    </source>
</evidence>
<protein>
    <recommendedName>
        <fullName evidence="13">G-protein coupled receptors family 1 profile domain-containing protein</fullName>
    </recommendedName>
</protein>
<keyword evidence="3" id="KW-1003">Cell membrane</keyword>
<reference evidence="14" key="1">
    <citation type="submission" date="2020-11" db="EMBL/GenBank/DDBJ databases">
        <authorList>
            <person name="Tran Van P."/>
        </authorList>
    </citation>
    <scope>NUCLEOTIDE SEQUENCE</scope>
</reference>
<sequence>MNATEWHSSTSTASSLSSMTTSDATSSSVSSVTTLSPSPIPSYQFPYKTWEMILIALVAGSLSVITVLGNVMVILSFKIDKTLQTISNYYLFSLAVADFVIGLVSMPLFTMYLLLDRWPLGPVVCDTWLALDYLASNASVLNLLIISFDRYFSVTRPLTYRARRTRKKAALMIASAWLISLALWPPWIYAWPYIEGERKVPEDKCFIQFLETNTSVTLVTAVAAFYLPVSVMIGLYYRIWRETEQRKKDLSYLQADNQQSRNTSKRSNSSDEQQVVNLDAQNPRANSDDDTEIHRLTGGGGARGGPALISDAANRSRRRTGSTTGSSRHRISRWEWMSEMFSRQMSTSSSNAGKLKRRKSTGNLCSQGKKHRFSIPSLDEVATCADLASRMATYYPPPCIPPRASRPTRRPRTGSKGHHRSKPAGDTGSGSSTSRHRLPARR</sequence>
<feature type="region of interest" description="Disordered" evidence="11">
    <location>
        <begin position="255"/>
        <end position="330"/>
    </location>
</feature>
<evidence type="ECO:0000259" key="13">
    <source>
        <dbReference type="PROSITE" id="PS50262"/>
    </source>
</evidence>
<keyword evidence="5 12" id="KW-1133">Transmembrane helix</keyword>
<evidence type="ECO:0000256" key="3">
    <source>
        <dbReference type="ARBA" id="ARBA00022475"/>
    </source>
</evidence>
<evidence type="ECO:0000256" key="5">
    <source>
        <dbReference type="ARBA" id="ARBA00022989"/>
    </source>
</evidence>
<feature type="transmembrane region" description="Helical" evidence="12">
    <location>
        <begin position="169"/>
        <end position="194"/>
    </location>
</feature>
<feature type="region of interest" description="Disordered" evidence="11">
    <location>
        <begin position="394"/>
        <end position="442"/>
    </location>
</feature>
<evidence type="ECO:0000256" key="2">
    <source>
        <dbReference type="ARBA" id="ARBA00010663"/>
    </source>
</evidence>
<dbReference type="InterPro" id="IPR000995">
    <property type="entry name" value="Musac_Ach_rcpt"/>
</dbReference>
<dbReference type="OrthoDB" id="10071887at2759"/>
<feature type="compositionally biased region" description="Basic residues" evidence="11">
    <location>
        <begin position="406"/>
        <end position="422"/>
    </location>
</feature>
<organism evidence="14">
    <name type="scientific">Notodromas monacha</name>
    <dbReference type="NCBI Taxonomy" id="399045"/>
    <lineage>
        <taxon>Eukaryota</taxon>
        <taxon>Metazoa</taxon>
        <taxon>Ecdysozoa</taxon>
        <taxon>Arthropoda</taxon>
        <taxon>Crustacea</taxon>
        <taxon>Oligostraca</taxon>
        <taxon>Ostracoda</taxon>
        <taxon>Podocopa</taxon>
        <taxon>Podocopida</taxon>
        <taxon>Cypridocopina</taxon>
        <taxon>Cypridoidea</taxon>
        <taxon>Cyprididae</taxon>
        <taxon>Notodromas</taxon>
    </lineage>
</organism>
<dbReference type="GO" id="GO:0007197">
    <property type="term" value="P:adenylate cyclase-inhibiting G protein-coupled acetylcholine receptor signaling pathway"/>
    <property type="evidence" value="ECO:0007669"/>
    <property type="project" value="TreeGrafter"/>
</dbReference>
<proteinExistence type="inferred from homology"/>
<dbReference type="PROSITE" id="PS00237">
    <property type="entry name" value="G_PROTEIN_RECEP_F1_1"/>
    <property type="match status" value="1"/>
</dbReference>
<feature type="transmembrane region" description="Helical" evidence="12">
    <location>
        <begin position="214"/>
        <end position="237"/>
    </location>
</feature>
<dbReference type="EMBL" id="CAJPEX010001964">
    <property type="protein sequence ID" value="CAG0920293.1"/>
    <property type="molecule type" value="Genomic_DNA"/>
</dbReference>
<keyword evidence="9 10" id="KW-0807">Transducer</keyword>
<keyword evidence="8 10" id="KW-0675">Receptor</keyword>
<evidence type="ECO:0000256" key="8">
    <source>
        <dbReference type="ARBA" id="ARBA00023170"/>
    </source>
</evidence>
<feature type="compositionally biased region" description="Low complexity" evidence="11">
    <location>
        <begin position="8"/>
        <end position="23"/>
    </location>
</feature>
<evidence type="ECO:0000313" key="14">
    <source>
        <dbReference type="EMBL" id="CAD7280141.1"/>
    </source>
</evidence>
<dbReference type="GO" id="GO:0016907">
    <property type="term" value="F:G protein-coupled acetylcholine receptor activity"/>
    <property type="evidence" value="ECO:0007669"/>
    <property type="project" value="InterPro"/>
</dbReference>
<dbReference type="GO" id="GO:0005886">
    <property type="term" value="C:plasma membrane"/>
    <property type="evidence" value="ECO:0007669"/>
    <property type="project" value="UniProtKB-SubCell"/>
</dbReference>
<feature type="compositionally biased region" description="Polar residues" evidence="11">
    <location>
        <begin position="255"/>
        <end position="285"/>
    </location>
</feature>
<dbReference type="GO" id="GO:0004993">
    <property type="term" value="F:G protein-coupled serotonin receptor activity"/>
    <property type="evidence" value="ECO:0007669"/>
    <property type="project" value="TreeGrafter"/>
</dbReference>
<dbReference type="Pfam" id="PF00001">
    <property type="entry name" value="7tm_1"/>
    <property type="match status" value="1"/>
</dbReference>
<evidence type="ECO:0000256" key="6">
    <source>
        <dbReference type="ARBA" id="ARBA00023040"/>
    </source>
</evidence>
<comment type="similarity">
    <text evidence="2 10">Belongs to the G-protein coupled receptor 1 family.</text>
</comment>
<dbReference type="AlphaFoldDB" id="A0A7R9GGW6"/>
<evidence type="ECO:0000256" key="7">
    <source>
        <dbReference type="ARBA" id="ARBA00023136"/>
    </source>
</evidence>
<dbReference type="SUPFAM" id="SSF81321">
    <property type="entry name" value="Family A G protein-coupled receptor-like"/>
    <property type="match status" value="1"/>
</dbReference>
<feature type="transmembrane region" description="Helical" evidence="12">
    <location>
        <begin position="89"/>
        <end position="115"/>
    </location>
</feature>
<evidence type="ECO:0000256" key="4">
    <source>
        <dbReference type="ARBA" id="ARBA00022692"/>
    </source>
</evidence>
<dbReference type="PRINTS" id="PR00237">
    <property type="entry name" value="GPCRRHODOPSN"/>
</dbReference>
<accession>A0A7R9GGW6</accession>
<dbReference type="InterPro" id="IPR000276">
    <property type="entry name" value="GPCR_Rhodpsn"/>
</dbReference>
<dbReference type="EMBL" id="OA884001">
    <property type="protein sequence ID" value="CAD7280141.1"/>
    <property type="molecule type" value="Genomic_DNA"/>
</dbReference>
<dbReference type="GO" id="GO:0045202">
    <property type="term" value="C:synapse"/>
    <property type="evidence" value="ECO:0007669"/>
    <property type="project" value="TreeGrafter"/>
</dbReference>
<keyword evidence="15" id="KW-1185">Reference proteome</keyword>
<dbReference type="PANTHER" id="PTHR24247">
    <property type="entry name" value="5-HYDROXYTRYPTAMINE RECEPTOR"/>
    <property type="match status" value="1"/>
</dbReference>
<evidence type="ECO:0000256" key="12">
    <source>
        <dbReference type="SAM" id="Phobius"/>
    </source>
</evidence>